<proteinExistence type="predicted"/>
<feature type="compositionally biased region" description="Basic and acidic residues" evidence="10">
    <location>
        <begin position="11"/>
        <end position="25"/>
    </location>
</feature>
<organism evidence="11 12">
    <name type="scientific">Allacma fusca</name>
    <dbReference type="NCBI Taxonomy" id="39272"/>
    <lineage>
        <taxon>Eukaryota</taxon>
        <taxon>Metazoa</taxon>
        <taxon>Ecdysozoa</taxon>
        <taxon>Arthropoda</taxon>
        <taxon>Hexapoda</taxon>
        <taxon>Collembola</taxon>
        <taxon>Symphypleona</taxon>
        <taxon>Sminthuridae</taxon>
        <taxon>Allacma</taxon>
    </lineage>
</organism>
<dbReference type="GO" id="GO:0016567">
    <property type="term" value="P:protein ubiquitination"/>
    <property type="evidence" value="ECO:0007669"/>
    <property type="project" value="InterPro"/>
</dbReference>
<keyword evidence="9" id="KW-0131">Cell cycle</keyword>
<gene>
    <name evidence="11" type="ORF">AFUS01_LOCUS23847</name>
</gene>
<comment type="subcellular location">
    <subcellularLocation>
        <location evidence="2">Nucleus</location>
    </subcellularLocation>
</comment>
<evidence type="ECO:0000256" key="8">
    <source>
        <dbReference type="ARBA" id="ARBA00023242"/>
    </source>
</evidence>
<dbReference type="GO" id="GO:0005634">
    <property type="term" value="C:nucleus"/>
    <property type="evidence" value="ECO:0007669"/>
    <property type="project" value="UniProtKB-SubCell"/>
</dbReference>
<dbReference type="PANTHER" id="PTHR16523">
    <property type="entry name" value="PEST PROTEOLYTIC SIGNAL-CONTAINING NUCLEAR PROTEIN"/>
    <property type="match status" value="1"/>
</dbReference>
<dbReference type="PANTHER" id="PTHR16523:SF6">
    <property type="entry name" value="PEST PROTEOLYTIC SIGNAL-CONTAINING NUCLEAR PROTEIN"/>
    <property type="match status" value="1"/>
</dbReference>
<evidence type="ECO:0000256" key="1">
    <source>
        <dbReference type="ARBA" id="ARBA00002646"/>
    </source>
</evidence>
<feature type="compositionally biased region" description="Acidic residues" evidence="10">
    <location>
        <begin position="126"/>
        <end position="137"/>
    </location>
</feature>
<feature type="compositionally biased region" description="Basic and acidic residues" evidence="10">
    <location>
        <begin position="46"/>
        <end position="61"/>
    </location>
</feature>
<dbReference type="OrthoDB" id="10068198at2759"/>
<dbReference type="EMBL" id="CAJVCH010291570">
    <property type="protein sequence ID" value="CAG7785208.1"/>
    <property type="molecule type" value="Genomic_DNA"/>
</dbReference>
<dbReference type="AlphaFoldDB" id="A0A8J2L063"/>
<evidence type="ECO:0000313" key="12">
    <source>
        <dbReference type="Proteomes" id="UP000708208"/>
    </source>
</evidence>
<keyword evidence="12" id="KW-1185">Reference proteome</keyword>
<keyword evidence="6" id="KW-0832">Ubl conjugation</keyword>
<feature type="region of interest" description="Disordered" evidence="10">
    <location>
        <begin position="1"/>
        <end position="80"/>
    </location>
</feature>
<keyword evidence="8" id="KW-0539">Nucleus</keyword>
<dbReference type="Pfam" id="PF15473">
    <property type="entry name" value="PCNP"/>
    <property type="match status" value="1"/>
</dbReference>
<name>A0A8J2L063_9HEXA</name>
<evidence type="ECO:0000256" key="7">
    <source>
        <dbReference type="ARBA" id="ARBA00022990"/>
    </source>
</evidence>
<evidence type="ECO:0000256" key="10">
    <source>
        <dbReference type="SAM" id="MobiDB-lite"/>
    </source>
</evidence>
<keyword evidence="7" id="KW-0007">Acetylation</keyword>
<feature type="region of interest" description="Disordered" evidence="10">
    <location>
        <begin position="99"/>
        <end position="140"/>
    </location>
</feature>
<sequence length="180" mass="20314">MLDSIKGFTTKRPDRKRDPRSYKYYEDEDDCEDDRGKNRRHLGRSRHQDGEDRLERSESRSRSRSPQRNEINIKGDDSRITTAGIQMKLAVPAANPLPAASKSSLVNSSQPSKPSTSKLKVASIFNEDDDDEPEEMPAECRMRMKNVGRETPTSAGPNSFGKTKIGFCNVSHIAEKKNNK</sequence>
<accession>A0A8J2L063</accession>
<evidence type="ECO:0000256" key="4">
    <source>
        <dbReference type="ARBA" id="ARBA00022059"/>
    </source>
</evidence>
<feature type="compositionally biased region" description="Polar residues" evidence="10">
    <location>
        <begin position="101"/>
        <end position="118"/>
    </location>
</feature>
<protein>
    <recommendedName>
        <fullName evidence="4">PEST proteolytic signal-containing nuclear protein</fullName>
    </recommendedName>
</protein>
<evidence type="ECO:0000313" key="11">
    <source>
        <dbReference type="EMBL" id="CAG7785208.1"/>
    </source>
</evidence>
<comment type="subunit">
    <text evidence="3">Interacts with UHRF2/NIRF.</text>
</comment>
<dbReference type="Proteomes" id="UP000708208">
    <property type="component" value="Unassembled WGS sequence"/>
</dbReference>
<keyword evidence="5" id="KW-0597">Phosphoprotein</keyword>
<evidence type="ECO:0000256" key="6">
    <source>
        <dbReference type="ARBA" id="ARBA00022843"/>
    </source>
</evidence>
<comment type="function">
    <text evidence="1">May be involved in cell cycle regulation.</text>
</comment>
<evidence type="ECO:0000256" key="9">
    <source>
        <dbReference type="ARBA" id="ARBA00023306"/>
    </source>
</evidence>
<evidence type="ECO:0000256" key="3">
    <source>
        <dbReference type="ARBA" id="ARBA00011097"/>
    </source>
</evidence>
<evidence type="ECO:0000256" key="2">
    <source>
        <dbReference type="ARBA" id="ARBA00004123"/>
    </source>
</evidence>
<reference evidence="11" key="1">
    <citation type="submission" date="2021-06" db="EMBL/GenBank/DDBJ databases">
        <authorList>
            <person name="Hodson N. C."/>
            <person name="Mongue J. A."/>
            <person name="Jaron S. K."/>
        </authorList>
    </citation>
    <scope>NUCLEOTIDE SEQUENCE</scope>
</reference>
<dbReference type="InterPro" id="IPR029169">
    <property type="entry name" value="PCNP"/>
</dbReference>
<comment type="caution">
    <text evidence="11">The sequence shown here is derived from an EMBL/GenBank/DDBJ whole genome shotgun (WGS) entry which is preliminary data.</text>
</comment>
<evidence type="ECO:0000256" key="5">
    <source>
        <dbReference type="ARBA" id="ARBA00022553"/>
    </source>
</evidence>
<dbReference type="GO" id="GO:0043161">
    <property type="term" value="P:proteasome-mediated ubiquitin-dependent protein catabolic process"/>
    <property type="evidence" value="ECO:0007669"/>
    <property type="project" value="TreeGrafter"/>
</dbReference>